<keyword evidence="9 11" id="KW-0067">ATP-binding</keyword>
<dbReference type="NCBIfam" id="TIGR00348">
    <property type="entry name" value="hsdR"/>
    <property type="match status" value="1"/>
</dbReference>
<dbReference type="GO" id="GO:0003677">
    <property type="term" value="F:DNA binding"/>
    <property type="evidence" value="ECO:0007669"/>
    <property type="project" value="UniProtKB-KW"/>
</dbReference>
<dbReference type="EC" id="3.1.21.3" evidence="11"/>
<dbReference type="InterPro" id="IPR055180">
    <property type="entry name" value="HsdR_RecA-like_helicase_dom_2"/>
</dbReference>
<evidence type="ECO:0000256" key="8">
    <source>
        <dbReference type="ARBA" id="ARBA00022801"/>
    </source>
</evidence>
<dbReference type="SMART" id="SM00487">
    <property type="entry name" value="DEXDc"/>
    <property type="match status" value="1"/>
</dbReference>
<organism evidence="13 14">
    <name type="scientific">Butyrivibrio fibrisolvens</name>
    <dbReference type="NCBI Taxonomy" id="831"/>
    <lineage>
        <taxon>Bacteria</taxon>
        <taxon>Bacillati</taxon>
        <taxon>Bacillota</taxon>
        <taxon>Clostridia</taxon>
        <taxon>Lachnospirales</taxon>
        <taxon>Lachnospiraceae</taxon>
        <taxon>Butyrivibrio</taxon>
    </lineage>
</organism>
<keyword evidence="6 11" id="KW-0680">Restriction system</keyword>
<dbReference type="Gene3D" id="3.40.50.300">
    <property type="entry name" value="P-loop containing nucleotide triphosphate hydrolases"/>
    <property type="match status" value="3"/>
</dbReference>
<evidence type="ECO:0000313" key="13">
    <source>
        <dbReference type="EMBL" id="SES40385.1"/>
    </source>
</evidence>
<reference evidence="13 14" key="1">
    <citation type="submission" date="2016-10" db="EMBL/GenBank/DDBJ databases">
        <authorList>
            <person name="de Groot N.N."/>
        </authorList>
    </citation>
    <scope>NUCLEOTIDE SEQUENCE [LARGE SCALE GENOMIC DNA]</scope>
    <source>
        <strain evidence="13 14">AR40</strain>
    </source>
</reference>
<keyword evidence="10 11" id="KW-0238">DNA-binding</keyword>
<dbReference type="AlphaFoldDB" id="A0A1H9X2P1"/>
<sequence>MLNEDTIEQMLISVLQKNGWTYIPADKMPRQDSEVMVESMVKAALIRLNPEIAEEPSRADEVIYKLRSLILSAQPHNLIAQNETFKKLVFEENSFPFGKDGRMVPIRFFGTMTRENLALNEYVVTNQWCFPTREGGKRLDLVLLVNGFPLIIGELKTPFRDAITWLDGAKDIADYEKSIPQMFVTNVFNFASEGKCYRYGSVNMPIDMWGPWHTPDDKTEGTLISVQKSVVDMITPEKVMDIFQFFTMFATDKKYRKYKIICRYQQYEGANLIVERVKAGYPKKGLIWHFQGSGKSLLMVFAAYKLRMIPELKNPTVVIVDDRLDLETQITATFNASDIPNMAAARTKEELIKFFEGDMRKILITTIFRFGDVDKCLNESSNIILMVDEAHRTQEGDLGEKMRTALPNAFFFGLTGTPINRVDKNTFRTFGAEEDKGGYMSKYSFSDSIRDGATLPLNFEAVPVELHVDKEKINEEFDLMTKDLSEEDKAELSRRVNMKAIMYDRKRIKKVCEHIAKHYREKIEPNGYKGQVVVYDRDCCLMYKEELDKLLGPDASTIVMDTNNDKADKYKAYRRDRDEESKLLDYYRDPKTPLKLVIVTAKLLTGFDAPILQVMYLDKPMKDHNLLQAICRTNRTYDSGKTFGLIVDYIGIFDNVANALNFDEEGMKKVITNIEEVKKKLPQLVNDCMDYFTGIDTGKDDWEVLLEAQERLPDDKAKDRFAAYFRVLSRAWEALSPDPCLTEYRDDYKWLAKVYESVKPTDSRGALVWAAFGAKTMELVHQNIIVGEAEEPDEIITMDAELIDDFIAAQKDIKKTTMKVEINLVAMIQKHSKDPKYIELGEKLEKLRDQHKQGLIGSIEFLKMLLSLAREAARAERTVVPEEEIDRGKAALTELFNGVRNEKTPIIVERIVNDIDGIVKIVRFDGWQNTTEGQKEVKKALRSIIWIKYKLKNQEVFDQAYSYIEQYY</sequence>
<dbReference type="GO" id="GO:0005524">
    <property type="term" value="F:ATP binding"/>
    <property type="evidence" value="ECO:0007669"/>
    <property type="project" value="UniProtKB-KW"/>
</dbReference>
<accession>A0A1H9X2P1</accession>
<evidence type="ECO:0000259" key="12">
    <source>
        <dbReference type="PROSITE" id="PS51192"/>
    </source>
</evidence>
<evidence type="ECO:0000256" key="11">
    <source>
        <dbReference type="RuleBase" id="RU364115"/>
    </source>
</evidence>
<dbReference type="GO" id="GO:0009035">
    <property type="term" value="F:type I site-specific deoxyribonuclease activity"/>
    <property type="evidence" value="ECO:0007669"/>
    <property type="project" value="UniProtKB-EC"/>
</dbReference>
<dbReference type="InterPro" id="IPR007409">
    <property type="entry name" value="Restrct_endonuc_type1_HsdR_N"/>
</dbReference>
<dbReference type="InterPro" id="IPR027417">
    <property type="entry name" value="P-loop_NTPase"/>
</dbReference>
<evidence type="ECO:0000256" key="2">
    <source>
        <dbReference type="ARBA" id="ARBA00008598"/>
    </source>
</evidence>
<comment type="catalytic activity">
    <reaction evidence="1 11">
        <text>Endonucleolytic cleavage of DNA to give random double-stranded fragments with terminal 5'-phosphates, ATP is simultaneously hydrolyzed.</text>
        <dbReference type="EC" id="3.1.21.3"/>
    </reaction>
</comment>
<evidence type="ECO:0000256" key="9">
    <source>
        <dbReference type="ARBA" id="ARBA00022840"/>
    </source>
</evidence>
<gene>
    <name evidence="13" type="ORF">SAMN04487884_1413</name>
</gene>
<dbReference type="Gene3D" id="3.90.1570.50">
    <property type="match status" value="1"/>
</dbReference>
<dbReference type="GO" id="GO:0009307">
    <property type="term" value="P:DNA restriction-modification system"/>
    <property type="evidence" value="ECO:0007669"/>
    <property type="project" value="UniProtKB-KW"/>
</dbReference>
<dbReference type="CDD" id="cd22332">
    <property type="entry name" value="HsdR_N"/>
    <property type="match status" value="1"/>
</dbReference>
<dbReference type="InterPro" id="IPR051268">
    <property type="entry name" value="Type-I_R_enzyme_R_subunit"/>
</dbReference>
<dbReference type="InterPro" id="IPR014001">
    <property type="entry name" value="Helicase_ATP-bd"/>
</dbReference>
<evidence type="ECO:0000313" key="14">
    <source>
        <dbReference type="Proteomes" id="UP000182584"/>
    </source>
</evidence>
<evidence type="ECO:0000256" key="1">
    <source>
        <dbReference type="ARBA" id="ARBA00000851"/>
    </source>
</evidence>
<dbReference type="OrthoDB" id="9758243at2"/>
<dbReference type="PANTHER" id="PTHR30195:SF15">
    <property type="entry name" value="TYPE I RESTRICTION ENZYME HINDI ENDONUCLEASE SUBUNIT"/>
    <property type="match status" value="1"/>
</dbReference>
<proteinExistence type="inferred from homology"/>
<evidence type="ECO:0000256" key="7">
    <source>
        <dbReference type="ARBA" id="ARBA00022759"/>
    </source>
</evidence>
<dbReference type="InterPro" id="IPR004473">
    <property type="entry name" value="Restrct_endonuc_typeI_HsdR"/>
</dbReference>
<dbReference type="Pfam" id="PF22679">
    <property type="entry name" value="T1R_D3-like"/>
    <property type="match status" value="1"/>
</dbReference>
<comment type="subunit">
    <text evidence="3 11">The type I restriction/modification system is composed of three polypeptides R, M and S.</text>
</comment>
<dbReference type="Pfam" id="PF18766">
    <property type="entry name" value="SWI2_SNF2"/>
    <property type="match status" value="1"/>
</dbReference>
<comment type="similarity">
    <text evidence="2 11">Belongs to the HsdR family.</text>
</comment>
<evidence type="ECO:0000256" key="3">
    <source>
        <dbReference type="ARBA" id="ARBA00011296"/>
    </source>
</evidence>
<evidence type="ECO:0000256" key="4">
    <source>
        <dbReference type="ARBA" id="ARBA00022722"/>
    </source>
</evidence>
<evidence type="ECO:0000256" key="10">
    <source>
        <dbReference type="ARBA" id="ARBA00023125"/>
    </source>
</evidence>
<dbReference type="InterPro" id="IPR040980">
    <property type="entry name" value="SWI2_SNF2"/>
</dbReference>
<evidence type="ECO:0000256" key="6">
    <source>
        <dbReference type="ARBA" id="ARBA00022747"/>
    </source>
</evidence>
<keyword evidence="7" id="KW-0255">Endonuclease</keyword>
<dbReference type="RefSeq" id="WP_074758852.1">
    <property type="nucleotide sequence ID" value="NZ_FOGJ01000041.1"/>
</dbReference>
<dbReference type="PANTHER" id="PTHR30195">
    <property type="entry name" value="TYPE I SITE-SPECIFIC DEOXYRIBONUCLEASE PROTEIN SUBUNIT M AND R"/>
    <property type="match status" value="1"/>
</dbReference>
<keyword evidence="5 11" id="KW-0547">Nucleotide-binding</keyword>
<dbReference type="CDD" id="cd18800">
    <property type="entry name" value="SF2_C_EcoR124I-like"/>
    <property type="match status" value="1"/>
</dbReference>
<name>A0A1H9X2P1_BUTFI</name>
<protein>
    <recommendedName>
        <fullName evidence="11">Type I restriction enzyme endonuclease subunit</fullName>
        <shortName evidence="11">R protein</shortName>
        <ecNumber evidence="11">3.1.21.3</ecNumber>
    </recommendedName>
    <alternativeName>
        <fullName evidence="11">Type-1 restriction enzyme R protein</fullName>
    </alternativeName>
</protein>
<dbReference type="EMBL" id="FOGJ01000041">
    <property type="protein sequence ID" value="SES40385.1"/>
    <property type="molecule type" value="Genomic_DNA"/>
</dbReference>
<feature type="domain" description="Helicase ATP-binding" evidence="12">
    <location>
        <begin position="276"/>
        <end position="436"/>
    </location>
</feature>
<dbReference type="Proteomes" id="UP000182584">
    <property type="component" value="Unassembled WGS sequence"/>
</dbReference>
<keyword evidence="8 11" id="KW-0378">Hydrolase</keyword>
<dbReference type="Pfam" id="PF04313">
    <property type="entry name" value="HSDR_N"/>
    <property type="match status" value="1"/>
</dbReference>
<dbReference type="PROSITE" id="PS51192">
    <property type="entry name" value="HELICASE_ATP_BIND_1"/>
    <property type="match status" value="1"/>
</dbReference>
<dbReference type="SUPFAM" id="SSF52540">
    <property type="entry name" value="P-loop containing nucleoside triphosphate hydrolases"/>
    <property type="match status" value="2"/>
</dbReference>
<keyword evidence="4" id="KW-0540">Nuclease</keyword>
<evidence type="ECO:0000256" key="5">
    <source>
        <dbReference type="ARBA" id="ARBA00022741"/>
    </source>
</evidence>
<comment type="function">
    <text evidence="11">Subunit R is required for both nuclease and ATPase activities, but not for modification.</text>
</comment>